<dbReference type="KEGG" id="pxi:J5O05_05790"/>
<dbReference type="EMBL" id="CP072133">
    <property type="protein sequence ID" value="QTH72358.1"/>
    <property type="molecule type" value="Genomic_DNA"/>
</dbReference>
<dbReference type="NCBIfam" id="TIGR01509">
    <property type="entry name" value="HAD-SF-IA-v3"/>
    <property type="match status" value="1"/>
</dbReference>
<dbReference type="InterPro" id="IPR036412">
    <property type="entry name" value="HAD-like_sf"/>
</dbReference>
<dbReference type="AlphaFoldDB" id="A0A975DI96"/>
<sequence>MDIQAILFDFDGTLVDSEVLHYLSWVKVLAPFSIVYSESDFCDEFSGVPTLETAEILRLRHQLPLNAQTLTEQKNQHFVETSKTLPPTLMPNAKAILQESARDFRLALVTGSSRAEAIPVLQHYGLLELFEVVICKEDVENPKPSAEPYLKALKAMQLSAYEAVAMEDSATGLVSAKSAALYCVVIPHQHSEKQDFAQADHRASDLSHAFFHVQSLASHKN</sequence>
<dbReference type="GO" id="GO:0046872">
    <property type="term" value="F:metal ion binding"/>
    <property type="evidence" value="ECO:0007669"/>
    <property type="project" value="UniProtKB-KW"/>
</dbReference>
<dbReference type="PANTHER" id="PTHR46193">
    <property type="entry name" value="6-PHOSPHOGLUCONATE PHOSPHATASE"/>
    <property type="match status" value="1"/>
</dbReference>
<dbReference type="SFLD" id="SFLDS00003">
    <property type="entry name" value="Haloacid_Dehalogenase"/>
    <property type="match status" value="1"/>
</dbReference>
<dbReference type="InterPro" id="IPR023198">
    <property type="entry name" value="PGP-like_dom2"/>
</dbReference>
<dbReference type="RefSeq" id="WP_208843983.1">
    <property type="nucleotide sequence ID" value="NZ_CP072133.1"/>
</dbReference>
<proteinExistence type="inferred from homology"/>
<dbReference type="Pfam" id="PF13419">
    <property type="entry name" value="HAD_2"/>
    <property type="match status" value="1"/>
</dbReference>
<dbReference type="Gene3D" id="1.10.150.240">
    <property type="entry name" value="Putative phosphatase, domain 2"/>
    <property type="match status" value="1"/>
</dbReference>
<keyword evidence="3" id="KW-0479">Metal-binding</keyword>
<evidence type="ECO:0000256" key="3">
    <source>
        <dbReference type="ARBA" id="ARBA00022723"/>
    </source>
</evidence>
<keyword evidence="7" id="KW-1185">Reference proteome</keyword>
<evidence type="ECO:0000313" key="6">
    <source>
        <dbReference type="EMBL" id="QTH72358.1"/>
    </source>
</evidence>
<dbReference type="Proteomes" id="UP000664904">
    <property type="component" value="Chromosome"/>
</dbReference>
<gene>
    <name evidence="6" type="ORF">J5O05_05790</name>
</gene>
<organism evidence="6 7">
    <name type="scientific">Pseudoalteromonas xiamenensis</name>
    <dbReference type="NCBI Taxonomy" id="882626"/>
    <lineage>
        <taxon>Bacteria</taxon>
        <taxon>Pseudomonadati</taxon>
        <taxon>Pseudomonadota</taxon>
        <taxon>Gammaproteobacteria</taxon>
        <taxon>Alteromonadales</taxon>
        <taxon>Pseudoalteromonadaceae</taxon>
        <taxon>Pseudoalteromonas</taxon>
    </lineage>
</organism>
<dbReference type="GO" id="GO:0003824">
    <property type="term" value="F:catalytic activity"/>
    <property type="evidence" value="ECO:0007669"/>
    <property type="project" value="UniProtKB-ARBA"/>
</dbReference>
<dbReference type="InterPro" id="IPR041492">
    <property type="entry name" value="HAD_2"/>
</dbReference>
<name>A0A975DI96_9GAMM</name>
<dbReference type="PANTHER" id="PTHR46193:SF18">
    <property type="entry name" value="HEXITOL PHOSPHATASE B"/>
    <property type="match status" value="1"/>
</dbReference>
<comment type="similarity">
    <text evidence="2">Belongs to the HAD-like hydrolase superfamily. CbbY/CbbZ/Gph/YieH family.</text>
</comment>
<protein>
    <submittedName>
        <fullName evidence="6">HAD family phosphatase</fullName>
    </submittedName>
</protein>
<dbReference type="InterPro" id="IPR023214">
    <property type="entry name" value="HAD_sf"/>
</dbReference>
<dbReference type="SFLD" id="SFLDG01129">
    <property type="entry name" value="C1.5:_HAD__Beta-PGM__Phosphata"/>
    <property type="match status" value="1"/>
</dbReference>
<dbReference type="InterPro" id="IPR006439">
    <property type="entry name" value="HAD-SF_hydro_IA"/>
</dbReference>
<comment type="cofactor">
    <cofactor evidence="1">
        <name>Mg(2+)</name>
        <dbReference type="ChEBI" id="CHEBI:18420"/>
    </cofactor>
</comment>
<dbReference type="SUPFAM" id="SSF56784">
    <property type="entry name" value="HAD-like"/>
    <property type="match status" value="1"/>
</dbReference>
<evidence type="ECO:0000256" key="2">
    <source>
        <dbReference type="ARBA" id="ARBA00006171"/>
    </source>
</evidence>
<evidence type="ECO:0000256" key="1">
    <source>
        <dbReference type="ARBA" id="ARBA00001946"/>
    </source>
</evidence>
<dbReference type="Gene3D" id="3.40.50.1000">
    <property type="entry name" value="HAD superfamily/HAD-like"/>
    <property type="match status" value="1"/>
</dbReference>
<evidence type="ECO:0000313" key="7">
    <source>
        <dbReference type="Proteomes" id="UP000664904"/>
    </source>
</evidence>
<accession>A0A975DI96</accession>
<keyword evidence="4" id="KW-0460">Magnesium</keyword>
<evidence type="ECO:0000256" key="5">
    <source>
        <dbReference type="ARBA" id="ARBA00023277"/>
    </source>
</evidence>
<reference evidence="6" key="1">
    <citation type="submission" date="2021-03" db="EMBL/GenBank/DDBJ databases">
        <title>Complete Genome of Pseudoalteromonas xiamenensis STKMTI.2, a new potential marine bacterium producing anti-Vibrio compounds.</title>
        <authorList>
            <person name="Handayani D.P."/>
            <person name="Isnansetyo A."/>
            <person name="Istiqomah I."/>
            <person name="Jumina J."/>
        </authorList>
    </citation>
    <scope>NUCLEOTIDE SEQUENCE</scope>
    <source>
        <strain evidence="6">STKMTI.2</strain>
    </source>
</reference>
<evidence type="ECO:0000256" key="4">
    <source>
        <dbReference type="ARBA" id="ARBA00022842"/>
    </source>
</evidence>
<keyword evidence="5" id="KW-0119">Carbohydrate metabolism</keyword>
<dbReference type="InterPro" id="IPR051600">
    <property type="entry name" value="Beta-PGM-like"/>
</dbReference>